<dbReference type="InterPro" id="IPR044492">
    <property type="entry name" value="P_typ_ATPase_HD_dom"/>
</dbReference>
<keyword evidence="6" id="KW-1133">Transmembrane helix</keyword>
<dbReference type="InterPro" id="IPR027256">
    <property type="entry name" value="P-typ_ATPase_IB"/>
</dbReference>
<evidence type="ECO:0000256" key="3">
    <source>
        <dbReference type="ARBA" id="ARBA00006024"/>
    </source>
</evidence>
<reference evidence="12 13" key="1">
    <citation type="journal article" date="2003" name="Proc. Natl. Acad. Sci. U.S.A.">
        <title>Complete genome sequence and analysis of Wolinella succinogenes.</title>
        <authorList>
            <person name="Baar C."/>
            <person name="Eppinger M."/>
            <person name="Raddatz G."/>
            <person name="Simon JM."/>
            <person name="Lanz C."/>
            <person name="Klimmek O."/>
            <person name="Nandakumar R."/>
            <person name="Gross R."/>
            <person name="Rosinus A."/>
            <person name="Keller H."/>
            <person name="Jagtap P."/>
            <person name="Linke B."/>
            <person name="Meyer F."/>
            <person name="Lederer H."/>
            <person name="Schuster S.C."/>
        </authorList>
    </citation>
    <scope>NUCLEOTIDE SEQUENCE [LARGE SCALE GENOMIC DNA]</scope>
    <source>
        <strain evidence="13">ATCC 29543 / DSM 1740 / CCUG 13145 / JCM 31913 / LMG 7466 / NCTC 11488 / FDC 602W</strain>
    </source>
</reference>
<evidence type="ECO:0000256" key="1">
    <source>
        <dbReference type="ARBA" id="ARBA00004196"/>
    </source>
</evidence>
<keyword evidence="10" id="KW-0067">ATP-binding</keyword>
<comment type="similarity">
    <text evidence="3 10">Belongs to the cation transport ATPase (P-type) (TC 3.A.3) family. Type IB subfamily.</text>
</comment>
<dbReference type="InterPro" id="IPR059000">
    <property type="entry name" value="ATPase_P-type_domA"/>
</dbReference>
<keyword evidence="10" id="KW-0479">Metal-binding</keyword>
<evidence type="ECO:0000256" key="8">
    <source>
        <dbReference type="ARBA" id="ARBA00039097"/>
    </source>
</evidence>
<evidence type="ECO:0000313" key="13">
    <source>
        <dbReference type="Proteomes" id="UP000000422"/>
    </source>
</evidence>
<gene>
    <name evidence="12" type="primary">MTAA</name>
    <name evidence="12" type="ordered locus">WS1571</name>
</gene>
<comment type="subcellular location">
    <subcellularLocation>
        <location evidence="1">Cell envelope</location>
    </subcellularLocation>
    <subcellularLocation>
        <location evidence="10">Cell membrane</location>
    </subcellularLocation>
    <subcellularLocation>
        <location evidence="2">Membrane</location>
    </subcellularLocation>
</comment>
<dbReference type="Gene3D" id="3.40.50.1000">
    <property type="entry name" value="HAD superfamily/HAD-like"/>
    <property type="match status" value="1"/>
</dbReference>
<evidence type="ECO:0000256" key="6">
    <source>
        <dbReference type="ARBA" id="ARBA00022989"/>
    </source>
</evidence>
<dbReference type="Pfam" id="PF00122">
    <property type="entry name" value="E1-E2_ATPase"/>
    <property type="match status" value="1"/>
</dbReference>
<dbReference type="SUPFAM" id="SSF81653">
    <property type="entry name" value="Calcium ATPase, transduction domain A"/>
    <property type="match status" value="1"/>
</dbReference>
<dbReference type="Pfam" id="PF00702">
    <property type="entry name" value="Hydrolase"/>
    <property type="match status" value="1"/>
</dbReference>
<dbReference type="PROSITE" id="PS01229">
    <property type="entry name" value="COF_2"/>
    <property type="match status" value="1"/>
</dbReference>
<dbReference type="EMBL" id="BX571661">
    <property type="protein sequence ID" value="CAE10611.1"/>
    <property type="molecule type" value="Genomic_DNA"/>
</dbReference>
<dbReference type="SUPFAM" id="SSF56784">
    <property type="entry name" value="HAD-like"/>
    <property type="match status" value="1"/>
</dbReference>
<dbReference type="PANTHER" id="PTHR48085:SF5">
    <property type="entry name" value="CADMIUM_ZINC-TRANSPORTING ATPASE HMA4-RELATED"/>
    <property type="match status" value="1"/>
</dbReference>
<keyword evidence="7" id="KW-0472">Membrane</keyword>
<keyword evidence="10" id="KW-1003">Cell membrane</keyword>
<keyword evidence="13" id="KW-1185">Reference proteome</keyword>
<evidence type="ECO:0000256" key="9">
    <source>
        <dbReference type="ARBA" id="ARBA00047308"/>
    </source>
</evidence>
<dbReference type="SFLD" id="SFLDF00027">
    <property type="entry name" value="p-type_atpase"/>
    <property type="match status" value="1"/>
</dbReference>
<dbReference type="EC" id="7.2.2.12" evidence="8"/>
<proteinExistence type="inferred from homology"/>
<evidence type="ECO:0000256" key="2">
    <source>
        <dbReference type="ARBA" id="ARBA00004370"/>
    </source>
</evidence>
<dbReference type="SFLD" id="SFLDS00003">
    <property type="entry name" value="Haloacid_Dehalogenase"/>
    <property type="match status" value="1"/>
</dbReference>
<dbReference type="GO" id="GO:0015086">
    <property type="term" value="F:cadmium ion transmembrane transporter activity"/>
    <property type="evidence" value="ECO:0007669"/>
    <property type="project" value="TreeGrafter"/>
</dbReference>
<dbReference type="InterPro" id="IPR023214">
    <property type="entry name" value="HAD_sf"/>
</dbReference>
<dbReference type="GO" id="GO:0005524">
    <property type="term" value="F:ATP binding"/>
    <property type="evidence" value="ECO:0007669"/>
    <property type="project" value="UniProtKB-UniRule"/>
</dbReference>
<keyword evidence="5" id="KW-1278">Translocase</keyword>
<dbReference type="PANTHER" id="PTHR48085">
    <property type="entry name" value="CADMIUM/ZINC-TRANSPORTING ATPASE HMA2-RELATED"/>
    <property type="match status" value="1"/>
</dbReference>
<dbReference type="GO" id="GO:0005886">
    <property type="term" value="C:plasma membrane"/>
    <property type="evidence" value="ECO:0007669"/>
    <property type="project" value="UniProtKB-SubCell"/>
</dbReference>
<protein>
    <recommendedName>
        <fullName evidence="8">P-type Zn(2+) transporter</fullName>
        <ecNumber evidence="8">7.2.2.12</ecNumber>
    </recommendedName>
</protein>
<dbReference type="GO" id="GO:0016887">
    <property type="term" value="F:ATP hydrolysis activity"/>
    <property type="evidence" value="ECO:0007669"/>
    <property type="project" value="InterPro"/>
</dbReference>
<dbReference type="InterPro" id="IPR008250">
    <property type="entry name" value="ATPase_P-typ_transduc_dom_A_sf"/>
</dbReference>
<dbReference type="InterPro" id="IPR051014">
    <property type="entry name" value="Cation_Transport_ATPase_IB"/>
</dbReference>
<evidence type="ECO:0000256" key="5">
    <source>
        <dbReference type="ARBA" id="ARBA00022967"/>
    </source>
</evidence>
<dbReference type="PRINTS" id="PR00119">
    <property type="entry name" value="CATATPASE"/>
</dbReference>
<organism evidence="13">
    <name type="scientific">Wolinella succinogenes (strain ATCC 29543 / DSM 1740 / CCUG 13145 / JCM 31913 / LMG 7466 / NCTC 11488 / FDC 602W)</name>
    <name type="common">Vibrio succinogenes</name>
    <dbReference type="NCBI Taxonomy" id="273121"/>
    <lineage>
        <taxon>Bacteria</taxon>
        <taxon>Pseudomonadati</taxon>
        <taxon>Campylobacterota</taxon>
        <taxon>Epsilonproteobacteria</taxon>
        <taxon>Campylobacterales</taxon>
        <taxon>Helicobacteraceae</taxon>
        <taxon>Wolinella</taxon>
    </lineage>
</organism>
<dbReference type="Gene3D" id="3.40.1110.10">
    <property type="entry name" value="Calcium-transporting ATPase, cytoplasmic domain N"/>
    <property type="match status" value="1"/>
</dbReference>
<dbReference type="AlphaFoldDB" id="Q7M8L4"/>
<dbReference type="NCBIfam" id="TIGR01494">
    <property type="entry name" value="ATPase_P-type"/>
    <property type="match status" value="1"/>
</dbReference>
<dbReference type="InterPro" id="IPR036412">
    <property type="entry name" value="HAD-like_sf"/>
</dbReference>
<evidence type="ECO:0000256" key="7">
    <source>
        <dbReference type="ARBA" id="ARBA00023136"/>
    </source>
</evidence>
<dbReference type="InterPro" id="IPR001757">
    <property type="entry name" value="P_typ_ATPase"/>
</dbReference>
<dbReference type="Gene3D" id="2.70.150.10">
    <property type="entry name" value="Calcium-transporting ATPase, cytoplasmic transduction domain A"/>
    <property type="match status" value="1"/>
</dbReference>
<keyword evidence="10" id="KW-0547">Nucleotide-binding</keyword>
<dbReference type="GO" id="GO:0016463">
    <property type="term" value="F:P-type zinc transporter activity"/>
    <property type="evidence" value="ECO:0007669"/>
    <property type="project" value="UniProtKB-EC"/>
</dbReference>
<feature type="domain" description="P-type ATPase A" evidence="11">
    <location>
        <begin position="221"/>
        <end position="310"/>
    </location>
</feature>
<dbReference type="HOGENOM" id="CLU_001771_6_3_7"/>
<name>Q7M8L4_WOLSU</name>
<dbReference type="PROSITE" id="PS00154">
    <property type="entry name" value="ATPASE_E1_E2"/>
    <property type="match status" value="1"/>
</dbReference>
<sequence length="716" mass="77444">MKPKKASNSELFSLRLEHATSKRVRYSFCYEGGCRPEPMALQIALESLEGIKSARVNPALNNLILEHEGREPKEMESAIKGVLERVSLRGKACASKDSCLVLREEIPSSGGVVRAGTSLLLEPFLKNPNAKLGAAAIGSTPIVWDGIKDLFEHGLTSKVLEAMAVAISIYRQDFRAANSASFMLALGEYIEEATVYKSDDLIKELSKPQVEEVWIEKHQKGRIETILVPIQEVKSGDIVVVGAGEIVPVDGHVMSGEAMLNQISMTGEAEPVRKSRGDRVLSGTVVEEGRIKIWAEHVGDETTTARIRSYIQSSLEEKSSLQLEASKMADGLVPITLGLAVLSYVVSQDLTRLASVLQADYSCALKLATPVAFKASIGSAGKMGIIIKGAKSLEALHEADTFVFDKTGTLTKGELEVIEVHSFSSAWDETSILNLAASAEEHYFHPVAQAIVKAARKREFVHMHHDEVEFIVAHGVKTEIEGKSVVIGSRHFLEDDEGIDFSSHQKELKGYLSQGHMPLYIGYDRELLGVVMLKDEIRPNAQETLERLKKAGVQEVVMLTGDGEEKAKEVAESIGVDRYFANLLPTQKAEILERLMKEGKKVAFVGDGINDAPALMKAHSGIGMHKGADIAKASADVVLLRDDIAAVADAKEVANATLAKVNGNFKATLGINSAILGAAALGWLSPVRTALLHNGTTIGLLLNALGGVKIRDPKEL</sequence>
<dbReference type="InterPro" id="IPR018303">
    <property type="entry name" value="ATPase_P-typ_P_site"/>
</dbReference>
<dbReference type="Proteomes" id="UP000000422">
    <property type="component" value="Chromosome"/>
</dbReference>
<dbReference type="InterPro" id="IPR023299">
    <property type="entry name" value="ATPase_P-typ_cyto_dom_N"/>
</dbReference>
<dbReference type="NCBIfam" id="TIGR01525">
    <property type="entry name" value="ATPase-IB_hvy"/>
    <property type="match status" value="1"/>
</dbReference>
<evidence type="ECO:0000256" key="10">
    <source>
        <dbReference type="RuleBase" id="RU362081"/>
    </source>
</evidence>
<accession>Q7M8L4</accession>
<comment type="catalytic activity">
    <reaction evidence="9">
        <text>Zn(2+)(in) + ATP + H2O = Zn(2+)(out) + ADP + phosphate + H(+)</text>
        <dbReference type="Rhea" id="RHEA:20621"/>
        <dbReference type="ChEBI" id="CHEBI:15377"/>
        <dbReference type="ChEBI" id="CHEBI:15378"/>
        <dbReference type="ChEBI" id="CHEBI:29105"/>
        <dbReference type="ChEBI" id="CHEBI:30616"/>
        <dbReference type="ChEBI" id="CHEBI:43474"/>
        <dbReference type="ChEBI" id="CHEBI:456216"/>
        <dbReference type="EC" id="7.2.2.12"/>
    </reaction>
</comment>
<dbReference type="GO" id="GO:0030313">
    <property type="term" value="C:cell envelope"/>
    <property type="evidence" value="ECO:0007669"/>
    <property type="project" value="UniProtKB-SubCell"/>
</dbReference>
<evidence type="ECO:0000259" key="11">
    <source>
        <dbReference type="Pfam" id="PF00122"/>
    </source>
</evidence>
<evidence type="ECO:0000256" key="4">
    <source>
        <dbReference type="ARBA" id="ARBA00022692"/>
    </source>
</evidence>
<dbReference type="STRING" id="273121.WS1571"/>
<dbReference type="SFLD" id="SFLDG00002">
    <property type="entry name" value="C1.7:_P-type_atpase_like"/>
    <property type="match status" value="1"/>
</dbReference>
<dbReference type="eggNOG" id="COG2217">
    <property type="taxonomic scope" value="Bacteria"/>
</dbReference>
<dbReference type="KEGG" id="wsu:WS1571"/>
<dbReference type="GO" id="GO:0046872">
    <property type="term" value="F:metal ion binding"/>
    <property type="evidence" value="ECO:0007669"/>
    <property type="project" value="UniProtKB-KW"/>
</dbReference>
<dbReference type="PRINTS" id="PR00120">
    <property type="entry name" value="HATPASE"/>
</dbReference>
<evidence type="ECO:0000313" key="12">
    <source>
        <dbReference type="EMBL" id="CAE10611.1"/>
    </source>
</evidence>
<keyword evidence="4" id="KW-0812">Transmembrane</keyword>